<dbReference type="PIRSF" id="PIRSF017388">
    <property type="entry name" value="Esterase_lipase"/>
    <property type="match status" value="1"/>
</dbReference>
<dbReference type="InterPro" id="IPR051044">
    <property type="entry name" value="MAG_DAG_Lipase"/>
</dbReference>
<dbReference type="SUPFAM" id="SSF53474">
    <property type="entry name" value="alpha/beta-Hydrolases"/>
    <property type="match status" value="1"/>
</dbReference>
<name>A0ABQ3UIT0_9CHLR</name>
<comment type="caution">
    <text evidence="2">The sequence shown here is derived from an EMBL/GenBank/DDBJ whole genome shotgun (WGS) entry which is preliminary data.</text>
</comment>
<evidence type="ECO:0000313" key="3">
    <source>
        <dbReference type="Proteomes" id="UP000654345"/>
    </source>
</evidence>
<feature type="domain" description="Serine aminopeptidase S33" evidence="1">
    <location>
        <begin position="24"/>
        <end position="241"/>
    </location>
</feature>
<proteinExistence type="predicted"/>
<organism evidence="2 3">
    <name type="scientific">Ktedonobacter robiniae</name>
    <dbReference type="NCBI Taxonomy" id="2778365"/>
    <lineage>
        <taxon>Bacteria</taxon>
        <taxon>Bacillati</taxon>
        <taxon>Chloroflexota</taxon>
        <taxon>Ktedonobacteria</taxon>
        <taxon>Ktedonobacterales</taxon>
        <taxon>Ktedonobacteraceae</taxon>
        <taxon>Ktedonobacter</taxon>
    </lineage>
</organism>
<dbReference type="Pfam" id="PF12146">
    <property type="entry name" value="Hydrolase_4"/>
    <property type="match status" value="1"/>
</dbReference>
<dbReference type="InterPro" id="IPR022742">
    <property type="entry name" value="Hydrolase_4"/>
</dbReference>
<gene>
    <name evidence="2" type="ORF">KSB_11020</name>
</gene>
<dbReference type="InterPro" id="IPR029058">
    <property type="entry name" value="AB_hydrolase_fold"/>
</dbReference>
<evidence type="ECO:0000259" key="1">
    <source>
        <dbReference type="Pfam" id="PF12146"/>
    </source>
</evidence>
<dbReference type="EMBL" id="BNJG01000001">
    <property type="protein sequence ID" value="GHO52627.1"/>
    <property type="molecule type" value="Genomic_DNA"/>
</dbReference>
<dbReference type="InterPro" id="IPR012354">
    <property type="entry name" value="Esterase_lipase"/>
</dbReference>
<keyword evidence="3" id="KW-1185">Reference proteome</keyword>
<dbReference type="RefSeq" id="WP_201369507.1">
    <property type="nucleotide sequence ID" value="NZ_BNJG01000001.1"/>
</dbReference>
<dbReference type="Gene3D" id="3.40.50.1820">
    <property type="entry name" value="alpha/beta hydrolase"/>
    <property type="match status" value="1"/>
</dbReference>
<protein>
    <submittedName>
        <fullName evidence="2">Esterase</fullName>
    </submittedName>
</protein>
<evidence type="ECO:0000313" key="2">
    <source>
        <dbReference type="EMBL" id="GHO52627.1"/>
    </source>
</evidence>
<accession>A0ABQ3UIT0</accession>
<dbReference type="Proteomes" id="UP000654345">
    <property type="component" value="Unassembled WGS sequence"/>
</dbReference>
<dbReference type="PANTHER" id="PTHR11614">
    <property type="entry name" value="PHOSPHOLIPASE-RELATED"/>
    <property type="match status" value="1"/>
</dbReference>
<sequence length="271" mass="31173">MEHAEFRDQQGAGEVTIKGPERARVGVVLVHGLNGNRSDMEELEQLFLAQGMRVENILLPGHGTQVQDMLTIGWHDWASALQQAVRAFKLHCDQVFLVGHSLGGALCLHIAVHEEVSGVIAMCAPLYMRPWMLPAIRMVRQLTPFLPTLREDLRDAQARKRYTRNVYRWTPMAPVESMLLYLPRLREELSCITMPALVIAAQRDHVVPVRDGHEIYRLLGSPEKQLVVLKRSYHLVMKDHDRQEVEERSLAFIQKYTHKETKTEDRRAYRA</sequence>
<reference evidence="2 3" key="1">
    <citation type="journal article" date="2021" name="Int. J. Syst. Evol. Microbiol.">
        <title>Reticulibacter mediterranei gen. nov., sp. nov., within the new family Reticulibacteraceae fam. nov., and Ktedonospora formicarum gen. nov., sp. nov., Ktedonobacter robiniae sp. nov., Dictyobacter formicarum sp. nov. and Dictyobacter arantiisoli sp. nov., belonging to the class Ktedonobacteria.</title>
        <authorList>
            <person name="Yabe S."/>
            <person name="Zheng Y."/>
            <person name="Wang C.M."/>
            <person name="Sakai Y."/>
            <person name="Abe K."/>
            <person name="Yokota A."/>
            <person name="Donadio S."/>
            <person name="Cavaletti L."/>
            <person name="Monciardini P."/>
        </authorList>
    </citation>
    <scope>NUCLEOTIDE SEQUENCE [LARGE SCALE GENOMIC DNA]</scope>
    <source>
        <strain evidence="2 3">SOSP1-30</strain>
    </source>
</reference>